<feature type="transmembrane region" description="Helical" evidence="8">
    <location>
        <begin position="64"/>
        <end position="85"/>
    </location>
</feature>
<dbReference type="GO" id="GO:0005886">
    <property type="term" value="C:plasma membrane"/>
    <property type="evidence" value="ECO:0007669"/>
    <property type="project" value="UniProtKB-SubCell"/>
</dbReference>
<dbReference type="GO" id="GO:0015129">
    <property type="term" value="F:lactate transmembrane transporter activity"/>
    <property type="evidence" value="ECO:0007669"/>
    <property type="project" value="UniProtKB-UniRule"/>
</dbReference>
<feature type="transmembrane region" description="Helical" evidence="8">
    <location>
        <begin position="300"/>
        <end position="323"/>
    </location>
</feature>
<evidence type="ECO:0000256" key="3">
    <source>
        <dbReference type="ARBA" id="ARBA00022448"/>
    </source>
</evidence>
<keyword evidence="3 8" id="KW-0813">Transport</keyword>
<evidence type="ECO:0000313" key="10">
    <source>
        <dbReference type="Proteomes" id="UP000216411"/>
    </source>
</evidence>
<dbReference type="OrthoDB" id="9761056at2"/>
<keyword evidence="4 8" id="KW-1003">Cell membrane</keyword>
<evidence type="ECO:0000256" key="4">
    <source>
        <dbReference type="ARBA" id="ARBA00022475"/>
    </source>
</evidence>
<feature type="transmembrane region" description="Helical" evidence="8">
    <location>
        <begin position="355"/>
        <end position="374"/>
    </location>
</feature>
<dbReference type="PANTHER" id="PTHR30003:SF0">
    <property type="entry name" value="GLYCOLATE PERMEASE GLCA-RELATED"/>
    <property type="match status" value="1"/>
</dbReference>
<evidence type="ECO:0000256" key="1">
    <source>
        <dbReference type="ARBA" id="ARBA00004651"/>
    </source>
</evidence>
<evidence type="ECO:0000313" key="9">
    <source>
        <dbReference type="EMBL" id="RDY30936.1"/>
    </source>
</evidence>
<evidence type="ECO:0000256" key="7">
    <source>
        <dbReference type="ARBA" id="ARBA00023136"/>
    </source>
</evidence>
<dbReference type="RefSeq" id="WP_094379236.1">
    <property type="nucleotide sequence ID" value="NZ_NOKA02000025.1"/>
</dbReference>
<evidence type="ECO:0000256" key="8">
    <source>
        <dbReference type="RuleBase" id="RU365092"/>
    </source>
</evidence>
<keyword evidence="10" id="KW-1185">Reference proteome</keyword>
<evidence type="ECO:0000256" key="5">
    <source>
        <dbReference type="ARBA" id="ARBA00022692"/>
    </source>
</evidence>
<feature type="transmembrane region" description="Helical" evidence="8">
    <location>
        <begin position="242"/>
        <end position="261"/>
    </location>
</feature>
<comment type="caution">
    <text evidence="9">The sequence shown here is derived from an EMBL/GenBank/DDBJ whole genome shotgun (WGS) entry which is preliminary data.</text>
</comment>
<comment type="similarity">
    <text evidence="2 8">Belongs to the lactate permease family.</text>
</comment>
<feature type="transmembrane region" description="Helical" evidence="8">
    <location>
        <begin position="219"/>
        <end position="236"/>
    </location>
</feature>
<keyword evidence="7 8" id="KW-0472">Membrane</keyword>
<dbReference type="GO" id="GO:0015295">
    <property type="term" value="F:solute:proton symporter activity"/>
    <property type="evidence" value="ECO:0007669"/>
    <property type="project" value="TreeGrafter"/>
</dbReference>
<keyword evidence="5 8" id="KW-0812">Transmembrane</keyword>
<evidence type="ECO:0000256" key="2">
    <source>
        <dbReference type="ARBA" id="ARBA00010100"/>
    </source>
</evidence>
<feature type="transmembrane region" description="Helical" evidence="8">
    <location>
        <begin position="425"/>
        <end position="446"/>
    </location>
</feature>
<gene>
    <name evidence="9" type="ORF">CG710_012265</name>
</gene>
<feature type="transmembrane region" description="Helical" evidence="8">
    <location>
        <begin position="395"/>
        <end position="413"/>
    </location>
</feature>
<evidence type="ECO:0000256" key="6">
    <source>
        <dbReference type="ARBA" id="ARBA00022989"/>
    </source>
</evidence>
<protein>
    <recommendedName>
        <fullName evidence="8">L-lactate permease</fullName>
    </recommendedName>
</protein>
<feature type="transmembrane region" description="Helical" evidence="8">
    <location>
        <begin position="6"/>
        <end position="27"/>
    </location>
</feature>
<dbReference type="EMBL" id="NOKA02000025">
    <property type="protein sequence ID" value="RDY30936.1"/>
    <property type="molecule type" value="Genomic_DNA"/>
</dbReference>
<name>A0A371JE27_9FIRM</name>
<sequence length="537" mass="57256">MNVPINLFMWSMACLPIVVLLVLMIKFQWGATEAAPIGLLITVFTGLAFYKADIKLLASESAKGIWSALVVLIIVWTAILLYEVANEAKAFLVIRNGMQKLLPNELLLVIAMGWVFESFLQGITGFGVAVAVGAPLLVGIGVLPLWAVIIPLIGHAWGNTFGTLAVAWDALTMSAGLEPGTELYLQTALWAAIFIWVWNVITGLAICWFYGKGKALKKGLPAVLIISLIQGGGQLILTQINTTIACFIPACISLVVLFVLGRTKIYKDKWSVEDSRIMNREFTEDNSDKSTQNMSLVQAFFPYAILTVITLVVLLIAPIKAFLGQFSFGLAFPETSTAYGFVNEASASFSPLSPFTHASMFLLIASLVGLLYFRKHGWIKVGGCRAVFVQSIQKTVPSGIAVIGFIIMSKIMGGTGQTMVLANGIANVLGTGYAVLAPVVGMLGAFMTSSNMASNILFGEFQITTANLLGLKTAAILGAQTAGGAIGNTICPGNIILGTTTAKILGKEGLVLKKIMPITLSAAILVGIILFFTIIFA</sequence>
<proteinExistence type="inferred from homology"/>
<dbReference type="Pfam" id="PF02652">
    <property type="entry name" value="Lactate_perm"/>
    <property type="match status" value="1"/>
</dbReference>
<keyword evidence="6 8" id="KW-1133">Transmembrane helix</keyword>
<feature type="transmembrane region" description="Helical" evidence="8">
    <location>
        <begin position="189"/>
        <end position="210"/>
    </location>
</feature>
<comment type="subcellular location">
    <subcellularLocation>
        <location evidence="1 8">Cell membrane</location>
        <topology evidence="1 8">Multi-pass membrane protein</topology>
    </subcellularLocation>
</comment>
<feature type="transmembrane region" description="Helical" evidence="8">
    <location>
        <begin position="515"/>
        <end position="536"/>
    </location>
</feature>
<dbReference type="InterPro" id="IPR003804">
    <property type="entry name" value="Lactate_perm"/>
</dbReference>
<reference evidence="9 10" key="1">
    <citation type="journal article" date="2017" name="Genome Announc.">
        <title>Draft Genome Sequence of a Sporulating and Motile Strain of Lachnotalea glycerini Isolated from Water in Quebec City, Canada.</title>
        <authorList>
            <person name="Maheux A.F."/>
            <person name="Boudreau D.K."/>
            <person name="Berube E."/>
            <person name="Boissinot M."/>
            <person name="Raymond F."/>
            <person name="Brodeur S."/>
            <person name="Corbeil J."/>
            <person name="Isabel S."/>
            <person name="Omar R.F."/>
            <person name="Bergeron M.G."/>
        </authorList>
    </citation>
    <scope>NUCLEOTIDE SEQUENCE [LARGE SCALE GENOMIC DNA]</scope>
    <source>
        <strain evidence="9 10">CCRI-19302</strain>
    </source>
</reference>
<feature type="transmembrane region" description="Helical" evidence="8">
    <location>
        <begin position="129"/>
        <end position="149"/>
    </location>
</feature>
<feature type="transmembrane region" description="Helical" evidence="8">
    <location>
        <begin position="34"/>
        <end position="52"/>
    </location>
</feature>
<feature type="transmembrane region" description="Helical" evidence="8">
    <location>
        <begin position="106"/>
        <end position="123"/>
    </location>
</feature>
<accession>A0A371JE27</accession>
<comment type="function">
    <text evidence="8">Uptake of L-lactate across the membrane. Can also transport D-lactate and glycolate.</text>
</comment>
<dbReference type="AlphaFoldDB" id="A0A371JE27"/>
<organism evidence="9 10">
    <name type="scientific">Lachnotalea glycerini</name>
    <dbReference type="NCBI Taxonomy" id="1763509"/>
    <lineage>
        <taxon>Bacteria</taxon>
        <taxon>Bacillati</taxon>
        <taxon>Bacillota</taxon>
        <taxon>Clostridia</taxon>
        <taxon>Lachnospirales</taxon>
        <taxon>Lachnospiraceae</taxon>
        <taxon>Lachnotalea</taxon>
    </lineage>
</organism>
<dbReference type="Proteomes" id="UP000216411">
    <property type="component" value="Unassembled WGS sequence"/>
</dbReference>
<dbReference type="PANTHER" id="PTHR30003">
    <property type="entry name" value="L-LACTATE PERMEASE"/>
    <property type="match status" value="1"/>
</dbReference>